<protein>
    <submittedName>
        <fullName evidence="2">Phosphoesterase</fullName>
    </submittedName>
</protein>
<evidence type="ECO:0000259" key="1">
    <source>
        <dbReference type="Pfam" id="PF00149"/>
    </source>
</evidence>
<gene>
    <name evidence="2" type="ORF">DFR87_00420</name>
</gene>
<dbReference type="Proteomes" id="UP000247586">
    <property type="component" value="Chromosome"/>
</dbReference>
<dbReference type="GO" id="GO:0016787">
    <property type="term" value="F:hydrolase activity"/>
    <property type="evidence" value="ECO:0007669"/>
    <property type="project" value="InterPro"/>
</dbReference>
<dbReference type="AlphaFoldDB" id="A0A2U9IQX9"/>
<reference evidence="3" key="3">
    <citation type="submission" date="2020-03" db="EMBL/GenBank/DDBJ databases">
        <title>Sequencing and Assembly of Multiple Reported Metal-Biooxidizing Members of the Extremely Thermoacidophilic Archaeal Family Sulfolobaceae.</title>
        <authorList>
            <person name="Counts J.A."/>
            <person name="Kelly R.M."/>
        </authorList>
    </citation>
    <scope>NUCLEOTIDE SEQUENCE [LARGE SCALE GENOMIC DNA]</scope>
    <source>
        <strain evidence="3">HO1-1</strain>
    </source>
</reference>
<dbReference type="SUPFAM" id="SSF56300">
    <property type="entry name" value="Metallo-dependent phosphatases"/>
    <property type="match status" value="1"/>
</dbReference>
<name>A0A2U9IQX9_9CREN</name>
<dbReference type="InterPro" id="IPR004843">
    <property type="entry name" value="Calcineurin-like_PHP"/>
</dbReference>
<evidence type="ECO:0000313" key="2">
    <source>
        <dbReference type="EMBL" id="AWR98425.1"/>
    </source>
</evidence>
<keyword evidence="3" id="KW-1185">Reference proteome</keyword>
<dbReference type="EMBL" id="CP029287">
    <property type="protein sequence ID" value="AWR98425.1"/>
    <property type="molecule type" value="Genomic_DNA"/>
</dbReference>
<evidence type="ECO:0000313" key="3">
    <source>
        <dbReference type="Proteomes" id="UP000247586"/>
    </source>
</evidence>
<feature type="domain" description="Calcineurin-like phosphoesterase" evidence="1">
    <location>
        <begin position="6"/>
        <end position="247"/>
    </location>
</feature>
<reference evidence="2 3" key="1">
    <citation type="submission" date="2018-05" db="EMBL/GenBank/DDBJ databases">
        <title>Complete Genome Sequences of Extremely Thermoacidophilic, Metal-Mobilizing Type-Strain Members of the Archaeal Family Sulfolobaceae: Acidianus brierleyi DSM-1651T, Acidianus sulfidivorans DSM-18786T, Metallosphaera hakonensis DSM-7519T, and Metallosphaera prunae DSM-10039T.</title>
        <authorList>
            <person name="Counts J.A."/>
            <person name="Kelly R.M."/>
        </authorList>
    </citation>
    <scope>NUCLEOTIDE SEQUENCE [LARGE SCALE GENOMIC DNA]</scope>
    <source>
        <strain evidence="2 3">HO1-1</strain>
    </source>
</reference>
<proteinExistence type="predicted"/>
<dbReference type="KEGG" id="mhk:DFR87_00420"/>
<organism evidence="2 3">
    <name type="scientific">Metallosphaera hakonensis JCM 8857 = DSM 7519</name>
    <dbReference type="NCBI Taxonomy" id="1293036"/>
    <lineage>
        <taxon>Archaea</taxon>
        <taxon>Thermoproteota</taxon>
        <taxon>Thermoprotei</taxon>
        <taxon>Sulfolobales</taxon>
        <taxon>Sulfolobaceae</taxon>
        <taxon>Metallosphaera</taxon>
    </lineage>
</organism>
<dbReference type="RefSeq" id="WP_054836784.1">
    <property type="nucleotide sequence ID" value="NZ_BBBA01000010.1"/>
</dbReference>
<dbReference type="STRING" id="1293036.GCA_001315825_01784"/>
<dbReference type="GeneID" id="36833760"/>
<dbReference type="InterPro" id="IPR029052">
    <property type="entry name" value="Metallo-depent_PP-like"/>
</dbReference>
<dbReference type="PANTHER" id="PTHR37523:SF1">
    <property type="entry name" value="CALCINEURIN-LIKE PHOSPHOESTERASE DOMAIN-CONTAINING PROTEIN"/>
    <property type="match status" value="1"/>
</dbReference>
<reference evidence="3" key="2">
    <citation type="submission" date="2020-03" db="EMBL/GenBank/DDBJ databases">
        <title>Complete Genome Sequences of Extremely Thermoacidophilic, Metal-Mobilizing Type-Strain Members of the Archaeal Family Sulfolobaceae: Acidianus brierleyi DSM-1651T, Acidianus sulfidivorans DSM-18786T, Metallosphaera hakonensis DSM-7519T, and Metallosphaera prunae DSM-10039T.</title>
        <authorList>
            <person name="Counts J.A."/>
            <person name="Kelly R.M."/>
        </authorList>
    </citation>
    <scope>NUCLEOTIDE SEQUENCE [LARGE SCALE GENOMIC DNA]</scope>
    <source>
        <strain evidence="3">HO1-1</strain>
    </source>
</reference>
<sequence length="299" mass="34298">MPLETKILFTSDLHGSEVVFKKALNASKIYNVDYLIFGGDMFSSNFILVERRNGDYYLDGRKADLDQLHQSYLTTGFMPIILDNPEDFQNRETRRKLILERLEWQAERFVKIQEEKLSGSKLKVIWNLGNDDPVELDSFMNQRQVELCQGKVLDVGDLKMICEGYVNPTPFETYREIPDSTIFIRLRGLMDKVNSAETILNVHAPPINTKLDLAYINKERKHVGSKAVRDVIEERKPLLGLHGHIHESPGIDKINETRVANPGSLYRDGIFKGVHVVLERKIEGIIRKYKTKTINLIGG</sequence>
<dbReference type="Pfam" id="PF00149">
    <property type="entry name" value="Metallophos"/>
    <property type="match status" value="1"/>
</dbReference>
<accession>A0A2U9IQX9</accession>
<dbReference type="Gene3D" id="3.60.21.10">
    <property type="match status" value="1"/>
</dbReference>
<dbReference type="PANTHER" id="PTHR37523">
    <property type="entry name" value="METALLOPHOSPHOESTERASE"/>
    <property type="match status" value="1"/>
</dbReference>
<dbReference type="OrthoDB" id="50367at2157"/>